<feature type="non-terminal residue" evidence="9">
    <location>
        <position position="617"/>
    </location>
</feature>
<dbReference type="PROSITE" id="PS50104">
    <property type="entry name" value="TIR"/>
    <property type="match status" value="1"/>
</dbReference>
<evidence type="ECO:0000256" key="3">
    <source>
        <dbReference type="ARBA" id="ARBA00022553"/>
    </source>
</evidence>
<proteinExistence type="predicted"/>
<evidence type="ECO:0000313" key="9">
    <source>
        <dbReference type="EMBL" id="NWI63108.1"/>
    </source>
</evidence>
<feature type="compositionally biased region" description="Low complexity" evidence="7">
    <location>
        <begin position="301"/>
        <end position="313"/>
    </location>
</feature>
<dbReference type="PANTHER" id="PTHR47230:SF1">
    <property type="entry name" value="TIR DOMAIN-CONTAINING ADAPTER MOLECULE 1"/>
    <property type="match status" value="1"/>
</dbReference>
<feature type="region of interest" description="Disordered" evidence="7">
    <location>
        <begin position="388"/>
        <end position="433"/>
    </location>
</feature>
<dbReference type="PANTHER" id="PTHR47230">
    <property type="entry name" value="TIR DOMAIN-CONTAINING ADAPTER MOLECULE 1"/>
    <property type="match status" value="1"/>
</dbReference>
<dbReference type="Gene3D" id="1.25.40.780">
    <property type="match status" value="1"/>
</dbReference>
<evidence type="ECO:0000256" key="6">
    <source>
        <dbReference type="ARBA" id="ARBA00023198"/>
    </source>
</evidence>
<evidence type="ECO:0000256" key="5">
    <source>
        <dbReference type="ARBA" id="ARBA00022859"/>
    </source>
</evidence>
<dbReference type="GO" id="GO:0005768">
    <property type="term" value="C:endosome"/>
    <property type="evidence" value="ECO:0007669"/>
    <property type="project" value="TreeGrafter"/>
</dbReference>
<dbReference type="Pfam" id="PF17798">
    <property type="entry name" value="TRIF-NTD"/>
    <property type="match status" value="1"/>
</dbReference>
<dbReference type="AlphaFoldDB" id="A0A851D325"/>
<keyword evidence="5" id="KW-0391">Immunity</keyword>
<protein>
    <submittedName>
        <fullName evidence="9">TCAM1 protein</fullName>
    </submittedName>
</protein>
<feature type="compositionally biased region" description="Polar residues" evidence="7">
    <location>
        <begin position="259"/>
        <end position="276"/>
    </location>
</feature>
<evidence type="ECO:0000259" key="8">
    <source>
        <dbReference type="PROSITE" id="PS50104"/>
    </source>
</evidence>
<keyword evidence="2" id="KW-0963">Cytoplasm</keyword>
<dbReference type="InterPro" id="IPR040886">
    <property type="entry name" value="TRIF_N"/>
</dbReference>
<feature type="region of interest" description="Disordered" evidence="7">
    <location>
        <begin position="225"/>
        <end position="370"/>
    </location>
</feature>
<dbReference type="OrthoDB" id="9906976at2759"/>
<evidence type="ECO:0000313" key="10">
    <source>
        <dbReference type="Proteomes" id="UP000660247"/>
    </source>
</evidence>
<feature type="region of interest" description="Disordered" evidence="7">
    <location>
        <begin position="178"/>
        <end position="212"/>
    </location>
</feature>
<feature type="domain" description="TIR" evidence="8">
    <location>
        <begin position="438"/>
        <end position="569"/>
    </location>
</feature>
<dbReference type="InterPro" id="IPR035897">
    <property type="entry name" value="Toll_tir_struct_dom_sf"/>
</dbReference>
<dbReference type="InterPro" id="IPR000157">
    <property type="entry name" value="TIR_dom"/>
</dbReference>
<feature type="compositionally biased region" description="Pro residues" evidence="7">
    <location>
        <begin position="398"/>
        <end position="428"/>
    </location>
</feature>
<accession>A0A851D325</accession>
<dbReference type="GO" id="GO:0045087">
    <property type="term" value="P:innate immune response"/>
    <property type="evidence" value="ECO:0007669"/>
    <property type="project" value="UniProtKB-KW"/>
</dbReference>
<dbReference type="SUPFAM" id="SSF52200">
    <property type="entry name" value="Toll/Interleukin receptor TIR domain"/>
    <property type="match status" value="1"/>
</dbReference>
<dbReference type="GO" id="GO:0006954">
    <property type="term" value="P:inflammatory response"/>
    <property type="evidence" value="ECO:0007669"/>
    <property type="project" value="UniProtKB-KW"/>
</dbReference>
<dbReference type="GO" id="GO:0035666">
    <property type="term" value="P:TRIF-dependent toll-like receptor signaling pathway"/>
    <property type="evidence" value="ECO:0007669"/>
    <property type="project" value="InterPro"/>
</dbReference>
<evidence type="ECO:0000256" key="2">
    <source>
        <dbReference type="ARBA" id="ARBA00022490"/>
    </source>
</evidence>
<keyword evidence="6" id="KW-0395">Inflammatory response</keyword>
<feature type="compositionally biased region" description="Polar residues" evidence="7">
    <location>
        <begin position="316"/>
        <end position="326"/>
    </location>
</feature>
<keyword evidence="3" id="KW-0597">Phosphoprotein</keyword>
<feature type="non-terminal residue" evidence="9">
    <location>
        <position position="1"/>
    </location>
</feature>
<feature type="region of interest" description="Disordered" evidence="7">
    <location>
        <begin position="133"/>
        <end position="159"/>
    </location>
</feature>
<dbReference type="GO" id="GO:0043123">
    <property type="term" value="P:positive regulation of canonical NF-kappaB signal transduction"/>
    <property type="evidence" value="ECO:0007669"/>
    <property type="project" value="TreeGrafter"/>
</dbReference>
<feature type="compositionally biased region" description="Polar residues" evidence="7">
    <location>
        <begin position="388"/>
        <end position="397"/>
    </location>
</feature>
<dbReference type="Proteomes" id="UP000660247">
    <property type="component" value="Unassembled WGS sequence"/>
</dbReference>
<evidence type="ECO:0000256" key="7">
    <source>
        <dbReference type="SAM" id="MobiDB-lite"/>
    </source>
</evidence>
<keyword evidence="4" id="KW-0399">Innate immunity</keyword>
<dbReference type="GO" id="GO:0035591">
    <property type="term" value="F:signaling adaptor activity"/>
    <property type="evidence" value="ECO:0007669"/>
    <property type="project" value="TreeGrafter"/>
</dbReference>
<evidence type="ECO:0000256" key="1">
    <source>
        <dbReference type="ARBA" id="ARBA00004496"/>
    </source>
</evidence>
<dbReference type="InterPro" id="IPR046946">
    <property type="entry name" value="TCAM1/2"/>
</dbReference>
<comment type="subcellular location">
    <subcellularLocation>
        <location evidence="1">Cytoplasm</location>
    </subcellularLocation>
</comment>
<dbReference type="GO" id="GO:0032481">
    <property type="term" value="P:positive regulation of type I interferon production"/>
    <property type="evidence" value="ECO:0007669"/>
    <property type="project" value="TreeGrafter"/>
</dbReference>
<gene>
    <name evidence="9" type="primary">Ticam1</name>
    <name evidence="9" type="ORF">TODMEX_R02070</name>
</gene>
<organism evidence="9 10">
    <name type="scientific">Todus mexicanus</name>
    <name type="common">Puerto Rican tody</name>
    <dbReference type="NCBI Taxonomy" id="135184"/>
    <lineage>
        <taxon>Eukaryota</taxon>
        <taxon>Metazoa</taxon>
        <taxon>Chordata</taxon>
        <taxon>Craniata</taxon>
        <taxon>Vertebrata</taxon>
        <taxon>Euteleostomi</taxon>
        <taxon>Archelosauria</taxon>
        <taxon>Archosauria</taxon>
        <taxon>Dinosauria</taxon>
        <taxon>Saurischia</taxon>
        <taxon>Theropoda</taxon>
        <taxon>Coelurosauria</taxon>
        <taxon>Aves</taxon>
        <taxon>Neognathae</taxon>
        <taxon>Neoaves</taxon>
        <taxon>Telluraves</taxon>
        <taxon>Coraciimorphae</taxon>
        <taxon>Coraciiformes</taxon>
        <taxon>Todidae</taxon>
        <taxon>Todus</taxon>
    </lineage>
</organism>
<dbReference type="Gene3D" id="3.40.50.10140">
    <property type="entry name" value="Toll/interleukin-1 receptor homology (TIR) domain"/>
    <property type="match status" value="1"/>
</dbReference>
<sequence>MAQSAELQPSLEDVFNILSQIPPEKLLSLKHKLKYLIPGPGSKFLQAMVLLTLGQEVDARICLDALGDNRAAQYVLQTKLGAAGGQEGREGLQPPQLDGTELLTQIYSVLAEEKLCGHDAVDKACQAATNTCNASKETHEDTSSSAPAEDQEKQGSAVSVGSGDKFLTLRSDVDAGFVGTASPNYVVRSSPMRIGGTSDPSGPQTLCSLGSPSLPSHFEVSASPTVVFHTPPPHQGIPQPSRLREGNTSSAGQPDGDGQNHSLQGTSWASSPSSHPGQDAGAQVCPPENVLQVSSRDTTVPAPEAELPPAGAPNQPVESSDISSTVAAEPHAPEENTDKKQDEKQSPTSLPDSRATGPAHTSVEDSYAPAGIPSNAASAAITTQSLSPPTYSFSSTLPLPPQGAPPKASYPPPFPSSRSPAWPPPVEPVPTSEPDDAKFFTFVVLHASEDESVAHRVKNLLENMGVPNGATLCEDFSIAGRSHLTCFQDALENSAFILLLLTKNFVCNLCTFQTDTALMESIQNPAKRDSVIPFVPKENCLEQLPSTLGVLVPLDEKSPIFSKRVQNTFTTKRIHEKKAAWDETQRRKLQLHRERHRTLPDFAALNLGSHPQEPPPA</sequence>
<dbReference type="EMBL" id="WEIS01011995">
    <property type="protein sequence ID" value="NWI63108.1"/>
    <property type="molecule type" value="Genomic_DNA"/>
</dbReference>
<feature type="compositionally biased region" description="Polar residues" evidence="7">
    <location>
        <begin position="198"/>
        <end position="212"/>
    </location>
</feature>
<reference evidence="9" key="1">
    <citation type="submission" date="2019-10" db="EMBL/GenBank/DDBJ databases">
        <title>Bird 10,000 Genomes (B10K) Project - Family phase.</title>
        <authorList>
            <person name="Zhang G."/>
        </authorList>
    </citation>
    <scope>NUCLEOTIDE SEQUENCE</scope>
    <source>
        <strain evidence="9">B10K-DU-002-69</strain>
        <tissue evidence="9">Muscle</tissue>
    </source>
</reference>
<comment type="caution">
    <text evidence="9">The sequence shown here is derived from an EMBL/GenBank/DDBJ whole genome shotgun (WGS) entry which is preliminary data.</text>
</comment>
<keyword evidence="10" id="KW-1185">Reference proteome</keyword>
<feature type="compositionally biased region" description="Basic and acidic residues" evidence="7">
    <location>
        <begin position="331"/>
        <end position="345"/>
    </location>
</feature>
<name>A0A851D325_TODME</name>
<evidence type="ECO:0000256" key="4">
    <source>
        <dbReference type="ARBA" id="ARBA00022588"/>
    </source>
</evidence>